<dbReference type="GO" id="GO:0016627">
    <property type="term" value="F:oxidoreductase activity, acting on the CH-CH group of donors"/>
    <property type="evidence" value="ECO:0007669"/>
    <property type="project" value="InterPro"/>
</dbReference>
<evidence type="ECO:0000313" key="4">
    <source>
        <dbReference type="Proteomes" id="UP000256941"/>
    </source>
</evidence>
<name>A0A3D9XI07_PARVE</name>
<dbReference type="Pfam" id="PF02771">
    <property type="entry name" value="Acyl-CoA_dh_N"/>
    <property type="match status" value="1"/>
</dbReference>
<protein>
    <submittedName>
        <fullName evidence="3">Acyl-CoA dehydrogenase-like protein</fullName>
    </submittedName>
</protein>
<dbReference type="InterPro" id="IPR036250">
    <property type="entry name" value="AcylCo_DH-like_C"/>
</dbReference>
<dbReference type="RefSeq" id="WP_244295293.1">
    <property type="nucleotide sequence ID" value="NZ_CP038197.1"/>
</dbReference>
<dbReference type="Proteomes" id="UP000256941">
    <property type="component" value="Unassembled WGS sequence"/>
</dbReference>
<comment type="caution">
    <text evidence="3">The sequence shown here is derived from an EMBL/GenBank/DDBJ whole genome shotgun (WGS) entry which is preliminary data.</text>
</comment>
<evidence type="ECO:0000259" key="2">
    <source>
        <dbReference type="Pfam" id="PF02771"/>
    </source>
</evidence>
<feature type="domain" description="Acyl-CoA dehydrogenase/oxidase N-terminal" evidence="2">
    <location>
        <begin position="7"/>
        <end position="87"/>
    </location>
</feature>
<feature type="region of interest" description="Disordered" evidence="1">
    <location>
        <begin position="169"/>
        <end position="191"/>
    </location>
</feature>
<dbReference type="GO" id="GO:0050660">
    <property type="term" value="F:flavin adenine dinucleotide binding"/>
    <property type="evidence" value="ECO:0007669"/>
    <property type="project" value="InterPro"/>
</dbReference>
<evidence type="ECO:0000256" key="1">
    <source>
        <dbReference type="SAM" id="MobiDB-lite"/>
    </source>
</evidence>
<dbReference type="InterPro" id="IPR037069">
    <property type="entry name" value="AcylCoA_DH/ox_N_sf"/>
</dbReference>
<dbReference type="InterPro" id="IPR009100">
    <property type="entry name" value="AcylCoA_DH/oxidase_NM_dom_sf"/>
</dbReference>
<dbReference type="EMBL" id="QTUJ01000003">
    <property type="protein sequence ID" value="REF68723.1"/>
    <property type="molecule type" value="Genomic_DNA"/>
</dbReference>
<organism evidence="3 4">
    <name type="scientific">Paracoccus versutus</name>
    <name type="common">Thiobacillus versutus</name>
    <dbReference type="NCBI Taxonomy" id="34007"/>
    <lineage>
        <taxon>Bacteria</taxon>
        <taxon>Pseudomonadati</taxon>
        <taxon>Pseudomonadota</taxon>
        <taxon>Alphaproteobacteria</taxon>
        <taxon>Rhodobacterales</taxon>
        <taxon>Paracoccaceae</taxon>
        <taxon>Paracoccus</taxon>
    </lineage>
</organism>
<gene>
    <name evidence="3" type="ORF">BDD41_3793</name>
</gene>
<dbReference type="SUPFAM" id="SSF47203">
    <property type="entry name" value="Acyl-CoA dehydrogenase C-terminal domain-like"/>
    <property type="match status" value="1"/>
</dbReference>
<dbReference type="SUPFAM" id="SSF56645">
    <property type="entry name" value="Acyl-CoA dehydrogenase NM domain-like"/>
    <property type="match status" value="1"/>
</dbReference>
<evidence type="ECO:0000313" key="3">
    <source>
        <dbReference type="EMBL" id="REF68723.1"/>
    </source>
</evidence>
<dbReference type="InterPro" id="IPR013786">
    <property type="entry name" value="AcylCoA_DH/ox_N"/>
</dbReference>
<dbReference type="Gene3D" id="1.10.540.10">
    <property type="entry name" value="Acyl-CoA dehydrogenase/oxidase, N-terminal domain"/>
    <property type="match status" value="1"/>
</dbReference>
<dbReference type="AlphaFoldDB" id="A0A3D9XI07"/>
<reference evidence="3 4" key="1">
    <citation type="submission" date="2018-08" db="EMBL/GenBank/DDBJ databases">
        <title>Genomic Encyclopedia of Archaeal and Bacterial Type Strains, Phase II (KMG-II): from individual species to whole genera.</title>
        <authorList>
            <person name="Goeker M."/>
        </authorList>
    </citation>
    <scope>NUCLEOTIDE SEQUENCE [LARGE SCALE GENOMIC DNA]</scope>
    <source>
        <strain evidence="3 4">DSM 17099</strain>
    </source>
</reference>
<accession>A0A3D9XI07</accession>
<sequence>MATIPVPDQQAIRDAELRIASKFDPDCWPERDREGGFLEAFYYACVGGGWLGIAMPEAYGGTGIGITEAAVFLQAMAEAGGAVQAVFDRPIGQNQGIRHPLAQNWAKLMMLHAARLWDEGKPCRFRSESGQAAGLAGGGGDLPERDADPWRLELCQGIPCRALPARGDDPLYRPDHPAAHSVQHRREETRPAEVVLRAPPAGAASGIPRAYHNFVLQN</sequence>
<proteinExistence type="predicted"/>